<dbReference type="AlphaFoldDB" id="A0A512RG85"/>
<dbReference type="SUPFAM" id="SSF54427">
    <property type="entry name" value="NTF2-like"/>
    <property type="match status" value="1"/>
</dbReference>
<comment type="caution">
    <text evidence="1">The sequence shown here is derived from an EMBL/GenBank/DDBJ whole genome shotgun (WGS) entry which is preliminary data.</text>
</comment>
<dbReference type="PANTHER" id="PTHR38436">
    <property type="entry name" value="POLYKETIDE CYCLASE SNOAL-LIKE DOMAIN"/>
    <property type="match status" value="1"/>
</dbReference>
<dbReference type="InterPro" id="IPR009959">
    <property type="entry name" value="Cyclase_SnoaL-like"/>
</dbReference>
<dbReference type="EMBL" id="BKAU01000001">
    <property type="protein sequence ID" value="GEP94719.1"/>
    <property type="molecule type" value="Genomic_DNA"/>
</dbReference>
<evidence type="ECO:0008006" key="3">
    <source>
        <dbReference type="Google" id="ProtNLM"/>
    </source>
</evidence>
<dbReference type="Pfam" id="PF07366">
    <property type="entry name" value="SnoaL"/>
    <property type="match status" value="1"/>
</dbReference>
<dbReference type="Gene3D" id="3.30.70.100">
    <property type="match status" value="1"/>
</dbReference>
<organism evidence="1 2">
    <name type="scientific">Chitinophaga cymbidii</name>
    <dbReference type="NCBI Taxonomy" id="1096750"/>
    <lineage>
        <taxon>Bacteria</taxon>
        <taxon>Pseudomonadati</taxon>
        <taxon>Bacteroidota</taxon>
        <taxon>Chitinophagia</taxon>
        <taxon>Chitinophagales</taxon>
        <taxon>Chitinophagaceae</taxon>
        <taxon>Chitinophaga</taxon>
    </lineage>
</organism>
<dbReference type="GO" id="GO:0030638">
    <property type="term" value="P:polyketide metabolic process"/>
    <property type="evidence" value="ECO:0007669"/>
    <property type="project" value="InterPro"/>
</dbReference>
<dbReference type="Gene3D" id="3.10.450.50">
    <property type="match status" value="1"/>
</dbReference>
<dbReference type="InterPro" id="IPR011008">
    <property type="entry name" value="Dimeric_a/b-barrel"/>
</dbReference>
<evidence type="ECO:0000313" key="1">
    <source>
        <dbReference type="EMBL" id="GEP94719.1"/>
    </source>
</evidence>
<proteinExistence type="predicted"/>
<dbReference type="OrthoDB" id="4774596at2"/>
<name>A0A512RG85_9BACT</name>
<gene>
    <name evidence="1" type="ORF">CCY01nite_09790</name>
</gene>
<evidence type="ECO:0000313" key="2">
    <source>
        <dbReference type="Proteomes" id="UP000321436"/>
    </source>
</evidence>
<reference evidence="1 2" key="1">
    <citation type="submission" date="2019-07" db="EMBL/GenBank/DDBJ databases">
        <title>Whole genome shotgun sequence of Chitinophaga cymbidii NBRC 109752.</title>
        <authorList>
            <person name="Hosoyama A."/>
            <person name="Uohara A."/>
            <person name="Ohji S."/>
            <person name="Ichikawa N."/>
        </authorList>
    </citation>
    <scope>NUCLEOTIDE SEQUENCE [LARGE SCALE GENOMIC DNA]</scope>
    <source>
        <strain evidence="1 2">NBRC 109752</strain>
    </source>
</reference>
<dbReference type="PANTHER" id="PTHR38436:SF1">
    <property type="entry name" value="ESTER CYCLASE"/>
    <property type="match status" value="1"/>
</dbReference>
<accession>A0A512RG85</accession>
<keyword evidence="2" id="KW-1185">Reference proteome</keyword>
<protein>
    <recommendedName>
        <fullName evidence="3">Ester cyclase</fullName>
    </recommendedName>
</protein>
<sequence length="260" mass="29007">MKPLIMAMLLMPGVTAAQTGDNRETVRRLYEEALNKRNFILLSQFISEDYTGPKGLKGPAGFEAPVAELIKALPDAQWKIEELIGEGDKVVVKWTIQGTQTGQFRDIRPTGKTVSNTGIGIYAFRNGRITATEVHTDRLGFLQQLGVLPQPGNPPANKVSFIDKFIVPAGARKEFYERMRINRGFIRTLPGFMEDAAYEQADGQGNTVIVTVAHWISAEAVDSAKKAVQDFYREQGFDMPAMLKRLNITLERGLYKDLKD</sequence>
<dbReference type="SUPFAM" id="SSF54909">
    <property type="entry name" value="Dimeric alpha+beta barrel"/>
    <property type="match status" value="1"/>
</dbReference>
<dbReference type="InterPro" id="IPR032710">
    <property type="entry name" value="NTF2-like_dom_sf"/>
</dbReference>
<dbReference type="Proteomes" id="UP000321436">
    <property type="component" value="Unassembled WGS sequence"/>
</dbReference>
<dbReference type="RefSeq" id="WP_146858358.1">
    <property type="nucleotide sequence ID" value="NZ_BKAU01000001.1"/>
</dbReference>